<gene>
    <name evidence="1" type="ORF">RBSWK_01492</name>
</gene>
<protein>
    <submittedName>
        <fullName evidence="1">Uncharacterized protein</fullName>
    </submittedName>
</protein>
<evidence type="ECO:0000313" key="2">
    <source>
        <dbReference type="Proteomes" id="UP000010959"/>
    </source>
</evidence>
<dbReference type="Proteomes" id="UP000010959">
    <property type="component" value="Unassembled WGS sequence"/>
</dbReference>
<evidence type="ECO:0000313" key="1">
    <source>
        <dbReference type="EMBL" id="ELP34593.1"/>
    </source>
</evidence>
<dbReference type="PATRIC" id="fig|993516.3.peg.1579"/>
<organism evidence="1 2">
    <name type="scientific">Rhodopirellula baltica SWK14</name>
    <dbReference type="NCBI Taxonomy" id="993516"/>
    <lineage>
        <taxon>Bacteria</taxon>
        <taxon>Pseudomonadati</taxon>
        <taxon>Planctomycetota</taxon>
        <taxon>Planctomycetia</taxon>
        <taxon>Pirellulales</taxon>
        <taxon>Pirellulaceae</taxon>
        <taxon>Rhodopirellula</taxon>
    </lineage>
</organism>
<reference evidence="1 2" key="1">
    <citation type="journal article" date="2013" name="Mar. Genomics">
        <title>Expression of sulfatases in Rhodopirellula baltica and the diversity of sulfatases in the genus Rhodopirellula.</title>
        <authorList>
            <person name="Wegner C.E."/>
            <person name="Richter-Heitmann T."/>
            <person name="Klindworth A."/>
            <person name="Klockow C."/>
            <person name="Richter M."/>
            <person name="Achstetter T."/>
            <person name="Glockner F.O."/>
            <person name="Harder J."/>
        </authorList>
    </citation>
    <scope>NUCLEOTIDE SEQUENCE [LARGE SCALE GENOMIC DNA]</scope>
    <source>
        <strain evidence="1 2">SWK14</strain>
    </source>
</reference>
<comment type="caution">
    <text evidence="1">The sequence shown here is derived from an EMBL/GenBank/DDBJ whole genome shotgun (WGS) entry which is preliminary data.</text>
</comment>
<dbReference type="AlphaFoldDB" id="L7CKU3"/>
<accession>L7CKU3</accession>
<sequence>MIVPKQRGFAVNRAVCPSSTLQKWKMDFHPKSSNAVVRGIFHISEFSFGLTFA</sequence>
<name>L7CKU3_RHOBT</name>
<dbReference type="EMBL" id="AMWG01000028">
    <property type="protein sequence ID" value="ELP34593.1"/>
    <property type="molecule type" value="Genomic_DNA"/>
</dbReference>
<proteinExistence type="predicted"/>